<dbReference type="InterPro" id="IPR027417">
    <property type="entry name" value="P-loop_NTPase"/>
</dbReference>
<dbReference type="PANTHER" id="PTHR43384:SF4">
    <property type="entry name" value="CELLULOSE BIOSYNTHESIS PROTEIN BCSQ-RELATED"/>
    <property type="match status" value="1"/>
</dbReference>
<comment type="caution">
    <text evidence="4">The sequence shown here is derived from an EMBL/GenBank/DDBJ whole genome shotgun (WGS) entry which is preliminary data.</text>
</comment>
<dbReference type="Pfam" id="PF01656">
    <property type="entry name" value="CbiA"/>
    <property type="match status" value="1"/>
</dbReference>
<dbReference type="SUPFAM" id="SSF52540">
    <property type="entry name" value="P-loop containing nucleoside triphosphate hydrolases"/>
    <property type="match status" value="1"/>
</dbReference>
<dbReference type="EMBL" id="NZEX01000169">
    <property type="protein sequence ID" value="MAH64535.1"/>
    <property type="molecule type" value="Genomic_DNA"/>
</dbReference>
<proteinExistence type="predicted"/>
<evidence type="ECO:0000256" key="2">
    <source>
        <dbReference type="ARBA" id="ARBA00022840"/>
    </source>
</evidence>
<feature type="domain" description="CobQ/CobB/MinD/ParA nucleotide binding" evidence="3">
    <location>
        <begin position="16"/>
        <end position="278"/>
    </location>
</feature>
<dbReference type="GO" id="GO:0016887">
    <property type="term" value="F:ATP hydrolysis activity"/>
    <property type="evidence" value="ECO:0007669"/>
    <property type="project" value="TreeGrafter"/>
</dbReference>
<evidence type="ECO:0000259" key="3">
    <source>
        <dbReference type="Pfam" id="PF01656"/>
    </source>
</evidence>
<dbReference type="Gene3D" id="3.40.50.300">
    <property type="entry name" value="P-loop containing nucleotide triphosphate hydrolases"/>
    <property type="match status" value="1"/>
</dbReference>
<gene>
    <name evidence="4" type="ORF">CMN54_14060</name>
</gene>
<dbReference type="InterPro" id="IPR002586">
    <property type="entry name" value="CobQ/CobB/MinD/ParA_Nub-bd_dom"/>
</dbReference>
<evidence type="ECO:0000313" key="4">
    <source>
        <dbReference type="EMBL" id="MAH64535.1"/>
    </source>
</evidence>
<dbReference type="GO" id="GO:0005524">
    <property type="term" value="F:ATP binding"/>
    <property type="evidence" value="ECO:0007669"/>
    <property type="project" value="UniProtKB-KW"/>
</dbReference>
<dbReference type="GO" id="GO:0009898">
    <property type="term" value="C:cytoplasmic side of plasma membrane"/>
    <property type="evidence" value="ECO:0007669"/>
    <property type="project" value="TreeGrafter"/>
</dbReference>
<evidence type="ECO:0000256" key="1">
    <source>
        <dbReference type="ARBA" id="ARBA00022741"/>
    </source>
</evidence>
<accession>A0A2D6YN55</accession>
<dbReference type="GO" id="GO:0005829">
    <property type="term" value="C:cytosol"/>
    <property type="evidence" value="ECO:0007669"/>
    <property type="project" value="TreeGrafter"/>
</dbReference>
<dbReference type="PANTHER" id="PTHR43384">
    <property type="entry name" value="SEPTUM SITE-DETERMINING PROTEIN MIND HOMOLOG, CHLOROPLASTIC-RELATED"/>
    <property type="match status" value="1"/>
</dbReference>
<dbReference type="AlphaFoldDB" id="A0A2D6YN55"/>
<reference evidence="5" key="1">
    <citation type="submission" date="2017-09" db="EMBL/GenBank/DDBJ databases">
        <title>The Reconstruction of 2,631 Draft Metagenome-Assembled Genomes from the Global Oceans.</title>
        <authorList>
            <person name="Tully B.J."/>
            <person name="Graham E.D."/>
            <person name="Heidelberg J.F."/>
        </authorList>
    </citation>
    <scope>NUCLEOTIDE SEQUENCE [LARGE SCALE GENOMIC DNA]</scope>
</reference>
<dbReference type="Proteomes" id="UP000226525">
    <property type="component" value="Unassembled WGS sequence"/>
</dbReference>
<protein>
    <recommendedName>
        <fullName evidence="3">CobQ/CobB/MinD/ParA nucleotide binding domain-containing protein</fullName>
    </recommendedName>
</protein>
<organism evidence="4 5">
    <name type="scientific">SAR324 cluster bacterium</name>
    <dbReference type="NCBI Taxonomy" id="2024889"/>
    <lineage>
        <taxon>Bacteria</taxon>
        <taxon>Deltaproteobacteria</taxon>
        <taxon>SAR324 cluster</taxon>
    </lineage>
</organism>
<evidence type="ECO:0000313" key="5">
    <source>
        <dbReference type="Proteomes" id="UP000226525"/>
    </source>
</evidence>
<dbReference type="InterPro" id="IPR050625">
    <property type="entry name" value="ParA/MinD_ATPase"/>
</dbReference>
<keyword evidence="1" id="KW-0547">Nucleotide-binding</keyword>
<dbReference type="GO" id="GO:0051782">
    <property type="term" value="P:negative regulation of cell division"/>
    <property type="evidence" value="ECO:0007669"/>
    <property type="project" value="TreeGrafter"/>
</dbReference>
<sequence length="334" mass="37010">MNTTPANQKTATIIPIAGGKGGVGKSLIAANLAIVLARLGHKTIGIDLDLGAANLHSCLGLSGGTPPGLARFLRSTDQAPLESYLARTPHRNLHLLAGDEGNPFLAQLNVAQQRRLVQQIRALPAEFVILDLGAGSSFSTLDFFRISQKGLLVTTPEITSLQNLMNFLKNLAFRVIEHSLPQDRSIHRKLQTLYTSPLEFKSDQPSLLQTLLNPLDPEITEKVLSSWQQFRPRLVFNRGLGPDDLSIIPELEKRLRDQLDLTIEFIGYIPEDLAVPNSLRQGRSLMSFASTSNAGQDMIRLARRVLRLWDQPIPDSARQLQQYTHRLYSESSSQ</sequence>
<name>A0A2D6YN55_9DELT</name>
<keyword evidence="2" id="KW-0067">ATP-binding</keyword>